<evidence type="ECO:0000313" key="3">
    <source>
        <dbReference type="Proteomes" id="UP001210925"/>
    </source>
</evidence>
<dbReference type="Proteomes" id="UP001210925">
    <property type="component" value="Unassembled WGS sequence"/>
</dbReference>
<dbReference type="PANTHER" id="PTHR47942">
    <property type="entry name" value="TETRATRICOPEPTIDE REPEAT (TPR)-LIKE SUPERFAMILY PROTEIN-RELATED"/>
    <property type="match status" value="1"/>
</dbReference>
<dbReference type="InterPro" id="IPR011990">
    <property type="entry name" value="TPR-like_helical_dom_sf"/>
</dbReference>
<protein>
    <recommendedName>
        <fullName evidence="4">Pentatricopeptide repeat-containing protein</fullName>
    </recommendedName>
</protein>
<sequence>MKRIIRSIMTKRQKLNLIYQKTKDVDLDAIKSKYSEKSEFKKPTPLQKAPEEIKPNRQYWYNDPFQLSEVIKAKSSDPQLIVNLIQSHTGASNAEVFGTAFAVLSKNNHHQPVLDLFELMEKRRLKLTEKGFTSLINSFAVIGKESGLKKAFLLFEETEKSVIQYNVMLKYCLRYGKTAGYDLAKNLYHDMTKNDTKGKKQLDSTTVSLLMRICIKKSTKESLDLAMSIYKKAKPDEQTFIAYVQLATKLKIHSALKEIENNYGLGEKKAKFKLTTESLTQLMYYASAIKYPALGQKWYDMHKELADSVTTSALASLYIQSKLYSAAFEIIQKTNDSSLGIRLCADATKDGNKEYLEYCHSLYTKDLDIKDLYNYFLVLKNCKLSFKRLLDDGLLDRLRKDLEEFITKRNTKIQLQINMVEYLKPEGRGIERELMEIKIQELKKLVEIAKTRGLDSYKKPSDGYKTV</sequence>
<dbReference type="AlphaFoldDB" id="A0AAD5UHE3"/>
<proteinExistence type="predicted"/>
<organism evidence="2 3">
    <name type="scientific">Boothiomyces macroporosus</name>
    <dbReference type="NCBI Taxonomy" id="261099"/>
    <lineage>
        <taxon>Eukaryota</taxon>
        <taxon>Fungi</taxon>
        <taxon>Fungi incertae sedis</taxon>
        <taxon>Chytridiomycota</taxon>
        <taxon>Chytridiomycota incertae sedis</taxon>
        <taxon>Chytridiomycetes</taxon>
        <taxon>Rhizophydiales</taxon>
        <taxon>Terramycetaceae</taxon>
        <taxon>Boothiomyces</taxon>
    </lineage>
</organism>
<keyword evidence="1" id="KW-0677">Repeat</keyword>
<dbReference type="EMBL" id="JADGKB010000075">
    <property type="protein sequence ID" value="KAJ3254955.1"/>
    <property type="molecule type" value="Genomic_DNA"/>
</dbReference>
<reference evidence="2" key="1">
    <citation type="submission" date="2020-05" db="EMBL/GenBank/DDBJ databases">
        <title>Phylogenomic resolution of chytrid fungi.</title>
        <authorList>
            <person name="Stajich J.E."/>
            <person name="Amses K."/>
            <person name="Simmons R."/>
            <person name="Seto K."/>
            <person name="Myers J."/>
            <person name="Bonds A."/>
            <person name="Quandt C.A."/>
            <person name="Barry K."/>
            <person name="Liu P."/>
            <person name="Grigoriev I."/>
            <person name="Longcore J.E."/>
            <person name="James T.Y."/>
        </authorList>
    </citation>
    <scope>NUCLEOTIDE SEQUENCE</scope>
    <source>
        <strain evidence="2">PLAUS21</strain>
    </source>
</reference>
<dbReference type="PANTHER" id="PTHR47942:SF63">
    <property type="entry name" value="PENTATRICOPEPTIDE REPEAT-CONTAINING PROTEIN"/>
    <property type="match status" value="1"/>
</dbReference>
<accession>A0AAD5UHE3</accession>
<comment type="caution">
    <text evidence="2">The sequence shown here is derived from an EMBL/GenBank/DDBJ whole genome shotgun (WGS) entry which is preliminary data.</text>
</comment>
<dbReference type="Gene3D" id="1.25.40.10">
    <property type="entry name" value="Tetratricopeptide repeat domain"/>
    <property type="match status" value="1"/>
</dbReference>
<evidence type="ECO:0008006" key="4">
    <source>
        <dbReference type="Google" id="ProtNLM"/>
    </source>
</evidence>
<dbReference type="InterPro" id="IPR051222">
    <property type="entry name" value="PPR/CCM1_RNA-binding"/>
</dbReference>
<evidence type="ECO:0000256" key="1">
    <source>
        <dbReference type="ARBA" id="ARBA00022737"/>
    </source>
</evidence>
<evidence type="ECO:0000313" key="2">
    <source>
        <dbReference type="EMBL" id="KAJ3254955.1"/>
    </source>
</evidence>
<gene>
    <name evidence="2" type="ORF">HK103_006752</name>
</gene>
<name>A0AAD5UHE3_9FUNG</name>
<keyword evidence="3" id="KW-1185">Reference proteome</keyword>